<dbReference type="EMBL" id="CP020472">
    <property type="protein sequence ID" value="ARD22625.1"/>
    <property type="molecule type" value="Genomic_DNA"/>
</dbReference>
<dbReference type="Gene3D" id="2.130.10.10">
    <property type="entry name" value="YVTN repeat-like/Quinoprotein amine dehydrogenase"/>
    <property type="match status" value="1"/>
</dbReference>
<sequence length="632" mass="67333">MKTAVLPLVAMMSVITLSGCDGDDGSNGQDGSNGINGQSSLLLASELLTGHAQCPFGGQQIETGLDVNGNGILDIDEIDSSQTQIMCHEQQGALSAELVGRYQSGIFGQSAAEIVDYHTQSRLVFVVNAHSGQVDALDISVLSTEGDITVMTADDIAATNLNNLTKVFSIDVATDAEITGLGNVNSISIYDDLLAVAVERADELGNATQGNGVIAFYRLSAAGEASYIKAVTVGALPDNLVFSHDGALVIVANEGEPNSDYSVDPQGSIAVITIADNSPADSATIIDFNDFDAGGTRHDEMSDLIKLNGPGASVSQDLEPEYIAVSLDNKYAYVSLQENNAIAVINLTDNTVEQINTLGLKHYGDVGNEIDASDKDDAINIQTYEGVYGMYQPDTIASYQWNEQTFVVSANEGDARDYDGFSEEARAEDLLLDANHPQVAAAQDKTQLGRLKVTTTMGDDDGDGDMDRIVSYGARSFSIWTHDGQLVFDSGSQFERITAAILADNFNNHNEESKGDSRSDDKGPEPEALAIGQIAGKQYAFIGLERTSGFMIYDISNPFDVRFVDYVVNRDFDIEFEIDGSDISGQPELAGDLGPEGMKFVSPENSPNGLPLLIVGNEVSGTTSVYQLSFAQ</sequence>
<dbReference type="InterPro" id="IPR055575">
    <property type="entry name" value="DUF7151"/>
</dbReference>
<dbReference type="InterPro" id="IPR018247">
    <property type="entry name" value="EF_Hand_1_Ca_BS"/>
</dbReference>
<dbReference type="InterPro" id="IPR011045">
    <property type="entry name" value="N2O_reductase_N"/>
</dbReference>
<dbReference type="SUPFAM" id="SSF50969">
    <property type="entry name" value="YVTN repeat-like/Quinoprotein amine dehydrogenase"/>
    <property type="match status" value="1"/>
</dbReference>
<feature type="domain" description="Choice-of-anchor I" evidence="1">
    <location>
        <begin position="157"/>
        <end position="627"/>
    </location>
</feature>
<evidence type="ECO:0000259" key="2">
    <source>
        <dbReference type="Pfam" id="PF23657"/>
    </source>
</evidence>
<dbReference type="InterPro" id="IPR052956">
    <property type="entry name" value="Mesenchyme-surface_protein"/>
</dbReference>
<keyword evidence="4" id="KW-1185">Reference proteome</keyword>
<dbReference type="Proteomes" id="UP000191820">
    <property type="component" value="Chromosome"/>
</dbReference>
<dbReference type="NCBIfam" id="NF038117">
    <property type="entry name" value="choice_anch_I"/>
    <property type="match status" value="1"/>
</dbReference>
<dbReference type="PROSITE" id="PS51257">
    <property type="entry name" value="PROKAR_LIPOPROTEIN"/>
    <property type="match status" value="1"/>
</dbReference>
<dbReference type="Pfam" id="PF22494">
    <property type="entry name" value="choice_anch_I"/>
    <property type="match status" value="1"/>
</dbReference>
<dbReference type="PANTHER" id="PTHR46928">
    <property type="entry name" value="MESENCHYME-SPECIFIC CELL SURFACE GLYCOPROTEIN"/>
    <property type="match status" value="1"/>
</dbReference>
<evidence type="ECO:0000313" key="4">
    <source>
        <dbReference type="Proteomes" id="UP000191820"/>
    </source>
</evidence>
<dbReference type="RefSeq" id="WP_080915901.1">
    <property type="nucleotide sequence ID" value="NZ_CP020472.1"/>
</dbReference>
<dbReference type="PANTHER" id="PTHR46928:SF1">
    <property type="entry name" value="MESENCHYME-SPECIFIC CELL SURFACE GLYCOPROTEIN"/>
    <property type="match status" value="1"/>
</dbReference>
<dbReference type="Pfam" id="PF23657">
    <property type="entry name" value="DUF7151"/>
    <property type="match status" value="1"/>
</dbReference>
<dbReference type="InterPro" id="IPR011044">
    <property type="entry name" value="Quino_amine_DH_bsu"/>
</dbReference>
<dbReference type="InterPro" id="IPR015943">
    <property type="entry name" value="WD40/YVTN_repeat-like_dom_sf"/>
</dbReference>
<name>A0ABM6JKR4_9GAMM</name>
<dbReference type="SUPFAM" id="SSF50974">
    <property type="entry name" value="Nitrous oxide reductase, N-terminal domain"/>
    <property type="match status" value="1"/>
</dbReference>
<evidence type="ECO:0000259" key="1">
    <source>
        <dbReference type="Pfam" id="PF22494"/>
    </source>
</evidence>
<organism evidence="3 4">
    <name type="scientific">Shewanella japonica</name>
    <dbReference type="NCBI Taxonomy" id="93973"/>
    <lineage>
        <taxon>Bacteria</taxon>
        <taxon>Pseudomonadati</taxon>
        <taxon>Pseudomonadota</taxon>
        <taxon>Gammaproteobacteria</taxon>
        <taxon>Alteromonadales</taxon>
        <taxon>Shewanellaceae</taxon>
        <taxon>Shewanella</taxon>
    </lineage>
</organism>
<dbReference type="PROSITE" id="PS00018">
    <property type="entry name" value="EF_HAND_1"/>
    <property type="match status" value="1"/>
</dbReference>
<reference evidence="3 4" key="1">
    <citation type="submission" date="2017-03" db="EMBL/GenBank/DDBJ databases">
        <title>Genome sequencing of Shewanella japonica KCTC 22435.</title>
        <authorList>
            <person name="Kim K.M."/>
        </authorList>
    </citation>
    <scope>NUCLEOTIDE SEQUENCE [LARGE SCALE GENOMIC DNA]</scope>
    <source>
        <strain evidence="3 4">KCTC 22435</strain>
    </source>
</reference>
<accession>A0ABM6JKR4</accession>
<proteinExistence type="predicted"/>
<feature type="domain" description="DUF7151" evidence="2">
    <location>
        <begin position="48"/>
        <end position="82"/>
    </location>
</feature>
<gene>
    <name evidence="3" type="ORF">SJ2017_2335</name>
</gene>
<protein>
    <submittedName>
        <fullName evidence="3">Alkaline phosphatase</fullName>
    </submittedName>
</protein>
<dbReference type="InterPro" id="IPR055188">
    <property type="entry name" value="Choice_anch_I"/>
</dbReference>
<evidence type="ECO:0000313" key="3">
    <source>
        <dbReference type="EMBL" id="ARD22625.1"/>
    </source>
</evidence>